<dbReference type="Proteomes" id="UP001604277">
    <property type="component" value="Unassembled WGS sequence"/>
</dbReference>
<evidence type="ECO:0000313" key="2">
    <source>
        <dbReference type="Proteomes" id="UP001604277"/>
    </source>
</evidence>
<comment type="caution">
    <text evidence="1">The sequence shown here is derived from an EMBL/GenBank/DDBJ whole genome shotgun (WGS) entry which is preliminary data.</text>
</comment>
<accession>A0ABD1R7F9</accession>
<dbReference type="InterPro" id="IPR025886">
    <property type="entry name" value="PP2-like"/>
</dbReference>
<dbReference type="PANTHER" id="PTHR48478">
    <property type="entry name" value="LECTIN-LIKE"/>
    <property type="match status" value="1"/>
</dbReference>
<dbReference type="Pfam" id="PF14299">
    <property type="entry name" value="PP2"/>
    <property type="match status" value="1"/>
</dbReference>
<dbReference type="InterPro" id="IPR052147">
    <property type="entry name" value="PP2-like/Lectin"/>
</dbReference>
<gene>
    <name evidence="1" type="ORF">Fot_45813</name>
</gene>
<evidence type="ECO:0000313" key="1">
    <source>
        <dbReference type="EMBL" id="KAL2484369.1"/>
    </source>
</evidence>
<organism evidence="1 2">
    <name type="scientific">Forsythia ovata</name>
    <dbReference type="NCBI Taxonomy" id="205694"/>
    <lineage>
        <taxon>Eukaryota</taxon>
        <taxon>Viridiplantae</taxon>
        <taxon>Streptophyta</taxon>
        <taxon>Embryophyta</taxon>
        <taxon>Tracheophyta</taxon>
        <taxon>Spermatophyta</taxon>
        <taxon>Magnoliopsida</taxon>
        <taxon>eudicotyledons</taxon>
        <taxon>Gunneridae</taxon>
        <taxon>Pentapetalae</taxon>
        <taxon>asterids</taxon>
        <taxon>lamiids</taxon>
        <taxon>Lamiales</taxon>
        <taxon>Oleaceae</taxon>
        <taxon>Forsythieae</taxon>
        <taxon>Forsythia</taxon>
    </lineage>
</organism>
<dbReference type="PANTHER" id="PTHR48478:SF1">
    <property type="entry name" value="LECTIN-LIKE"/>
    <property type="match status" value="1"/>
</dbReference>
<sequence>MVYNIPHYEGDPSTVHKDKDGRKFLIPVKALNIVWGRDGRYWNILDNPGMPAELLQVSWLEVSSSVDGTNPQKNYEIGFSVSLKADAFGWNKYPVYIIMKRGKEGEFSWKKVFLNTNNGNGNQAFEISGKLMKAADSTNAKIYFGLYEIWSGKWKGGLQIHHAFVREAP</sequence>
<name>A0ABD1R7F9_9LAMI</name>
<dbReference type="AlphaFoldDB" id="A0ABD1R7F9"/>
<keyword evidence="2" id="KW-1185">Reference proteome</keyword>
<dbReference type="EMBL" id="JBFOLJ010000013">
    <property type="protein sequence ID" value="KAL2484369.1"/>
    <property type="molecule type" value="Genomic_DNA"/>
</dbReference>
<proteinExistence type="predicted"/>
<protein>
    <submittedName>
        <fullName evidence="1">Protein PHLOEM PROTEIN 2-LIKE A9</fullName>
    </submittedName>
</protein>
<reference evidence="2" key="1">
    <citation type="submission" date="2024-07" db="EMBL/GenBank/DDBJ databases">
        <title>Two chromosome-level genome assemblies of Korean endemic species Abeliophyllum distichum and Forsythia ovata (Oleaceae).</title>
        <authorList>
            <person name="Jang H."/>
        </authorList>
    </citation>
    <scope>NUCLEOTIDE SEQUENCE [LARGE SCALE GENOMIC DNA]</scope>
</reference>